<dbReference type="RefSeq" id="WP_180914582.1">
    <property type="nucleotide sequence ID" value="NZ_CP059165.1"/>
</dbReference>
<reference evidence="2" key="3">
    <citation type="submission" date="2023-07" db="EMBL/GenBank/DDBJ databases">
        <title>Description of Mycobacterium gordonae subsp. intergordonae subsp.nov. and Mycobacterium gordonae subsp. gordonae subsp. nov.</title>
        <authorList>
            <person name="Huang H."/>
        </authorList>
    </citation>
    <scope>NUCLEOTIDE SEQUENCE [LARGE SCALE GENOMIC DNA]</scope>
    <source>
        <strain evidence="2">24</strain>
    </source>
</reference>
<dbReference type="EMBL" id="CP059165">
    <property type="protein sequence ID" value="QLL06001.1"/>
    <property type="molecule type" value="Genomic_DNA"/>
</dbReference>
<keyword evidence="2" id="KW-1185">Reference proteome</keyword>
<reference evidence="2" key="1">
    <citation type="submission" date="2020-07" db="EMBL/GenBank/DDBJ databases">
        <title>Description of Mycobacterium gordonae subsp. intergordonae subsp.nov. and Mycobacterium gordonae subsp. gordonae subsp. nov.</title>
        <authorList>
            <person name="Yu X."/>
        </authorList>
    </citation>
    <scope>NUCLEOTIDE SEQUENCE [LARGE SCALE GENOMIC DNA]</scope>
    <source>
        <strain evidence="2">24</strain>
    </source>
</reference>
<gene>
    <name evidence="1" type="ORF">H0P51_19750</name>
</gene>
<reference evidence="1 2" key="2">
    <citation type="submission" date="2020-07" db="EMBL/GenBank/DDBJ databases">
        <authorList>
            <person name="Yu X."/>
        </authorList>
    </citation>
    <scope>NUCLEOTIDE SEQUENCE [LARGE SCALE GENOMIC DNA]</scope>
    <source>
        <strain evidence="2">24</strain>
    </source>
</reference>
<sequence>MSGNNPPSIEEMRGFANQIRGASPEQLLVEVHENALGQWKRNINDVVGALRGAHDLVADNHVDVGEVSELYDSATQTANNLNISGQTVKDNIQASLEVAEAVQQIIQSAFDRIQRQSGA</sequence>
<proteinExistence type="predicted"/>
<protein>
    <submittedName>
        <fullName evidence="1">Uncharacterized protein</fullName>
    </submittedName>
</protein>
<dbReference type="AlphaFoldDB" id="A0A7D6DZ19"/>
<dbReference type="Proteomes" id="UP000510682">
    <property type="component" value="Chromosome"/>
</dbReference>
<name>A0A7D6DZ19_9MYCO</name>
<dbReference type="KEGG" id="mgor:H0P51_19750"/>
<organism evidence="1 2">
    <name type="scientific">Mycobacterium vicinigordonae</name>
    <dbReference type="NCBI Taxonomy" id="1719132"/>
    <lineage>
        <taxon>Bacteria</taxon>
        <taxon>Bacillati</taxon>
        <taxon>Actinomycetota</taxon>
        <taxon>Actinomycetes</taxon>
        <taxon>Mycobacteriales</taxon>
        <taxon>Mycobacteriaceae</taxon>
        <taxon>Mycobacterium</taxon>
    </lineage>
</organism>
<evidence type="ECO:0000313" key="2">
    <source>
        <dbReference type="Proteomes" id="UP000510682"/>
    </source>
</evidence>
<evidence type="ECO:0000313" key="1">
    <source>
        <dbReference type="EMBL" id="QLL06001.1"/>
    </source>
</evidence>
<accession>A0A7D6DZ19</accession>